<keyword evidence="11" id="KW-1185">Reference proteome</keyword>
<keyword evidence="7" id="KW-0456">Lyase</keyword>
<dbReference type="Gene3D" id="3.20.20.120">
    <property type="entry name" value="Enolase-like C-terminal domain"/>
    <property type="match status" value="1"/>
</dbReference>
<evidence type="ECO:0000256" key="7">
    <source>
        <dbReference type="ARBA" id="ARBA00023239"/>
    </source>
</evidence>
<dbReference type="EC" id="4.2.1.11" evidence="3"/>
<dbReference type="EMBL" id="QWEE01000002">
    <property type="protein sequence ID" value="RII94794.1"/>
    <property type="molecule type" value="Genomic_DNA"/>
</dbReference>
<evidence type="ECO:0000256" key="1">
    <source>
        <dbReference type="ARBA" id="ARBA00005031"/>
    </source>
</evidence>
<comment type="similarity">
    <text evidence="2">Belongs to the enolase family.</text>
</comment>
<organism evidence="10 11">
    <name type="scientific">Clavibacter californiensis</name>
    <dbReference type="NCBI Taxonomy" id="1401995"/>
    <lineage>
        <taxon>Bacteria</taxon>
        <taxon>Bacillati</taxon>
        <taxon>Actinomycetota</taxon>
        <taxon>Actinomycetes</taxon>
        <taxon>Micrococcales</taxon>
        <taxon>Microbacteriaceae</taxon>
        <taxon>Clavibacter</taxon>
    </lineage>
</organism>
<comment type="caution">
    <text evidence="10">The sequence shown here is derived from an EMBL/GenBank/DDBJ whole genome shotgun (WGS) entry which is preliminary data.</text>
</comment>
<gene>
    <name evidence="10" type="ORF">DZF98_00555</name>
</gene>
<name>A0ABX9N9E1_9MICO</name>
<feature type="domain" description="Enolase C-terminal TIM barrel" evidence="9">
    <location>
        <begin position="41"/>
        <end position="92"/>
    </location>
</feature>
<keyword evidence="6" id="KW-0324">Glycolysis</keyword>
<evidence type="ECO:0000256" key="2">
    <source>
        <dbReference type="ARBA" id="ARBA00009604"/>
    </source>
</evidence>
<feature type="compositionally biased region" description="Polar residues" evidence="8">
    <location>
        <begin position="36"/>
        <end position="50"/>
    </location>
</feature>
<evidence type="ECO:0000256" key="5">
    <source>
        <dbReference type="ARBA" id="ARBA00022525"/>
    </source>
</evidence>
<dbReference type="Pfam" id="PF00113">
    <property type="entry name" value="Enolase_C"/>
    <property type="match status" value="1"/>
</dbReference>
<dbReference type="SUPFAM" id="SSF51604">
    <property type="entry name" value="Enolase C-terminal domain-like"/>
    <property type="match status" value="1"/>
</dbReference>
<evidence type="ECO:0000256" key="6">
    <source>
        <dbReference type="ARBA" id="ARBA00023152"/>
    </source>
</evidence>
<dbReference type="RefSeq" id="WP_119372153.1">
    <property type="nucleotide sequence ID" value="NZ_CP040792.1"/>
</dbReference>
<sequence>MSRRTSPACPSGDARTAHREGHVARGDPALRVPRSSPRNLRASPTRSASHLSREITDTSIADLVVGGGTGQVTSGAPARGERVAKHDRPTEIAEDDPEPPYGLR</sequence>
<protein>
    <recommendedName>
        <fullName evidence="4">Enolase</fullName>
        <ecNumber evidence="3">4.2.1.11</ecNumber>
    </recommendedName>
</protein>
<evidence type="ECO:0000259" key="9">
    <source>
        <dbReference type="Pfam" id="PF00113"/>
    </source>
</evidence>
<proteinExistence type="inferred from homology"/>
<accession>A0ABX9N9E1</accession>
<comment type="pathway">
    <text evidence="1">Carbohydrate degradation; glycolysis; pyruvate from D-glyceraldehyde 3-phosphate: step 4/5.</text>
</comment>
<keyword evidence="5" id="KW-0964">Secreted</keyword>
<evidence type="ECO:0000256" key="8">
    <source>
        <dbReference type="SAM" id="MobiDB-lite"/>
    </source>
</evidence>
<dbReference type="InterPro" id="IPR036849">
    <property type="entry name" value="Enolase-like_C_sf"/>
</dbReference>
<reference evidence="10 11" key="1">
    <citation type="submission" date="2018-08" db="EMBL/GenBank/DDBJ databases">
        <title>Genome Sequence of Clavibacter michiganensis Subspecies type strains, and the Atypical Peach-Colored Strains Isolated from Tomato.</title>
        <authorList>
            <person name="Osdaghi E."/>
            <person name="Portier P."/>
            <person name="Briand M."/>
            <person name="Jacques M.-A."/>
        </authorList>
    </citation>
    <scope>NUCLEOTIDE SEQUENCE [LARGE SCALE GENOMIC DNA]</scope>
    <source>
        <strain evidence="10 11">CFBP 8216</strain>
    </source>
</reference>
<evidence type="ECO:0000256" key="3">
    <source>
        <dbReference type="ARBA" id="ARBA00012058"/>
    </source>
</evidence>
<evidence type="ECO:0000256" key="4">
    <source>
        <dbReference type="ARBA" id="ARBA00017068"/>
    </source>
</evidence>
<feature type="region of interest" description="Disordered" evidence="8">
    <location>
        <begin position="66"/>
        <end position="104"/>
    </location>
</feature>
<feature type="compositionally biased region" description="Basic and acidic residues" evidence="8">
    <location>
        <begin position="15"/>
        <end position="25"/>
    </location>
</feature>
<feature type="compositionally biased region" description="Basic and acidic residues" evidence="8">
    <location>
        <begin position="79"/>
        <end position="91"/>
    </location>
</feature>
<evidence type="ECO:0000313" key="11">
    <source>
        <dbReference type="Proteomes" id="UP000265355"/>
    </source>
</evidence>
<feature type="region of interest" description="Disordered" evidence="8">
    <location>
        <begin position="1"/>
        <end position="54"/>
    </location>
</feature>
<dbReference type="Proteomes" id="UP000265355">
    <property type="component" value="Unassembled WGS sequence"/>
</dbReference>
<evidence type="ECO:0000313" key="10">
    <source>
        <dbReference type="EMBL" id="RII94794.1"/>
    </source>
</evidence>
<dbReference type="InterPro" id="IPR020810">
    <property type="entry name" value="Enolase_C"/>
</dbReference>